<dbReference type="EMBL" id="VYDA01000659">
    <property type="protein sequence ID" value="MYH63679.1"/>
    <property type="molecule type" value="Genomic_DNA"/>
</dbReference>
<dbReference type="PROSITE" id="PS51257">
    <property type="entry name" value="PROKAR_LIPOPROTEIN"/>
    <property type="match status" value="1"/>
</dbReference>
<name>A0A6B1G406_9CHLR</name>
<evidence type="ECO:0008006" key="4">
    <source>
        <dbReference type="Google" id="ProtNLM"/>
    </source>
</evidence>
<organism evidence="3">
    <name type="scientific">Caldilineaceae bacterium SB0675_bin_29</name>
    <dbReference type="NCBI Taxonomy" id="2605266"/>
    <lineage>
        <taxon>Bacteria</taxon>
        <taxon>Bacillati</taxon>
        <taxon>Chloroflexota</taxon>
        <taxon>Caldilineae</taxon>
        <taxon>Caldilineales</taxon>
        <taxon>Caldilineaceae</taxon>
    </lineage>
</organism>
<gene>
    <name evidence="3" type="ORF">F4148_18675</name>
</gene>
<dbReference type="AlphaFoldDB" id="A0A6B1G406"/>
<feature type="compositionally biased region" description="Polar residues" evidence="1">
    <location>
        <begin position="49"/>
        <end position="62"/>
    </location>
</feature>
<feature type="signal peptide" evidence="2">
    <location>
        <begin position="1"/>
        <end position="20"/>
    </location>
</feature>
<feature type="chain" id="PRO_5025372835" description="Lipoprotein" evidence="2">
    <location>
        <begin position="21"/>
        <end position="184"/>
    </location>
</feature>
<protein>
    <recommendedName>
        <fullName evidence="4">Lipoprotein</fullName>
    </recommendedName>
</protein>
<evidence type="ECO:0000256" key="1">
    <source>
        <dbReference type="SAM" id="MobiDB-lite"/>
    </source>
</evidence>
<comment type="caution">
    <text evidence="3">The sequence shown here is derived from an EMBL/GenBank/DDBJ whole genome shotgun (WGS) entry which is preliminary data.</text>
</comment>
<accession>A0A6B1G406</accession>
<keyword evidence="2" id="KW-0732">Signal</keyword>
<evidence type="ECO:0000313" key="3">
    <source>
        <dbReference type="EMBL" id="MYH63679.1"/>
    </source>
</evidence>
<evidence type="ECO:0000256" key="2">
    <source>
        <dbReference type="SAM" id="SignalP"/>
    </source>
</evidence>
<proteinExistence type="predicted"/>
<sequence>MSIKTVFAFTTLCLFILAGCYPLTEFTNRPAGPLPTVAPPDDEGPPATSPTEVYSSPTPSNPETDHSTWDYLNSLVLITSGMDGERDTLTDADVERLENDIYPLFVQAQLNCGQWVEPLNDYEPLVDVLAMITFFGTETYDYDPTALLEFLLHGAAQPEFALTSEEKGCIKSLFLLFVSYEGES</sequence>
<feature type="region of interest" description="Disordered" evidence="1">
    <location>
        <begin position="32"/>
        <end position="66"/>
    </location>
</feature>
<reference evidence="3" key="1">
    <citation type="submission" date="2019-09" db="EMBL/GenBank/DDBJ databases">
        <title>Characterisation of the sponge microbiome using genome-centric metagenomics.</title>
        <authorList>
            <person name="Engelberts J.P."/>
            <person name="Robbins S.J."/>
            <person name="De Goeij J.M."/>
            <person name="Aranda M."/>
            <person name="Bell S.C."/>
            <person name="Webster N.S."/>
        </authorList>
    </citation>
    <scope>NUCLEOTIDE SEQUENCE</scope>
    <source>
        <strain evidence="3">SB0675_bin_29</strain>
    </source>
</reference>